<dbReference type="InParanoid" id="A0A1C7NE70"/>
<feature type="non-terminal residue" evidence="1">
    <location>
        <position position="34"/>
    </location>
</feature>
<organism evidence="1 2">
    <name type="scientific">Choanephora cucurbitarum</name>
    <dbReference type="NCBI Taxonomy" id="101091"/>
    <lineage>
        <taxon>Eukaryota</taxon>
        <taxon>Fungi</taxon>
        <taxon>Fungi incertae sedis</taxon>
        <taxon>Mucoromycota</taxon>
        <taxon>Mucoromycotina</taxon>
        <taxon>Mucoromycetes</taxon>
        <taxon>Mucorales</taxon>
        <taxon>Mucorineae</taxon>
        <taxon>Choanephoraceae</taxon>
        <taxon>Choanephoroideae</taxon>
        <taxon>Choanephora</taxon>
    </lineage>
</organism>
<evidence type="ECO:0000313" key="1">
    <source>
        <dbReference type="EMBL" id="OBZ87240.1"/>
    </source>
</evidence>
<comment type="caution">
    <text evidence="1">The sequence shown here is derived from an EMBL/GenBank/DDBJ whole genome shotgun (WGS) entry which is preliminary data.</text>
</comment>
<proteinExistence type="predicted"/>
<protein>
    <submittedName>
        <fullName evidence="1">Uncharacterized protein</fullName>
    </submittedName>
</protein>
<evidence type="ECO:0000313" key="2">
    <source>
        <dbReference type="Proteomes" id="UP000093000"/>
    </source>
</evidence>
<dbReference type="EMBL" id="LUGH01000236">
    <property type="protein sequence ID" value="OBZ87240.1"/>
    <property type="molecule type" value="Genomic_DNA"/>
</dbReference>
<keyword evidence="2" id="KW-1185">Reference proteome</keyword>
<name>A0A1C7NE70_9FUNG</name>
<accession>A0A1C7NE70</accession>
<dbReference type="Proteomes" id="UP000093000">
    <property type="component" value="Unassembled WGS sequence"/>
</dbReference>
<dbReference type="AlphaFoldDB" id="A0A1C7NE70"/>
<sequence>MRRYGGASPNPTRCYFFSRELLHFVSQARTCLVP</sequence>
<gene>
    <name evidence="1" type="ORF">A0J61_04715</name>
</gene>
<reference evidence="1 2" key="1">
    <citation type="submission" date="2016-03" db="EMBL/GenBank/DDBJ databases">
        <title>Choanephora cucurbitarum.</title>
        <authorList>
            <person name="Min B."/>
            <person name="Park H."/>
            <person name="Park J.-H."/>
            <person name="Shin H.-D."/>
            <person name="Choi I.-G."/>
        </authorList>
    </citation>
    <scope>NUCLEOTIDE SEQUENCE [LARGE SCALE GENOMIC DNA]</scope>
    <source>
        <strain evidence="1 2">KUS-F28377</strain>
    </source>
</reference>